<keyword evidence="1" id="KW-0812">Transmembrane</keyword>
<protein>
    <recommendedName>
        <fullName evidence="4">Serpentine receptor class gamma</fullName>
    </recommendedName>
</protein>
<evidence type="ECO:0008006" key="4">
    <source>
        <dbReference type="Google" id="ProtNLM"/>
    </source>
</evidence>
<dbReference type="PANTHER" id="PTHR31627:SF42">
    <property type="entry name" value="G_PROTEIN_RECEP_F1_2 DOMAIN-CONTAINING PROTEIN-RELATED"/>
    <property type="match status" value="1"/>
</dbReference>
<feature type="transmembrane region" description="Helical" evidence="1">
    <location>
        <begin position="161"/>
        <end position="190"/>
    </location>
</feature>
<feature type="transmembrane region" description="Helical" evidence="1">
    <location>
        <begin position="9"/>
        <end position="30"/>
    </location>
</feature>
<keyword evidence="1" id="KW-1133">Transmembrane helix</keyword>
<feature type="transmembrane region" description="Helical" evidence="1">
    <location>
        <begin position="116"/>
        <end position="141"/>
    </location>
</feature>
<keyword evidence="3" id="KW-1185">Reference proteome</keyword>
<dbReference type="SUPFAM" id="SSF81321">
    <property type="entry name" value="Family A G protein-coupled receptor-like"/>
    <property type="match status" value="1"/>
</dbReference>
<accession>A0AA39IER2</accession>
<comment type="caution">
    <text evidence="2">The sequence shown here is derived from an EMBL/GenBank/DDBJ whole genome shotgun (WGS) entry which is preliminary data.</text>
</comment>
<name>A0AA39IER2_9BILA</name>
<gene>
    <name evidence="2" type="ORF">QR680_007930</name>
</gene>
<reference evidence="2" key="1">
    <citation type="submission" date="2023-06" db="EMBL/GenBank/DDBJ databases">
        <title>Genomic analysis of the entomopathogenic nematode Steinernema hermaphroditum.</title>
        <authorList>
            <person name="Schwarz E.M."/>
            <person name="Heppert J.K."/>
            <person name="Baniya A."/>
            <person name="Schwartz H.T."/>
            <person name="Tan C.-H."/>
            <person name="Antoshechkin I."/>
            <person name="Sternberg P.W."/>
            <person name="Goodrich-Blair H."/>
            <person name="Dillman A.R."/>
        </authorList>
    </citation>
    <scope>NUCLEOTIDE SEQUENCE</scope>
    <source>
        <strain evidence="2">PS9179</strain>
        <tissue evidence="2">Whole animal</tissue>
    </source>
</reference>
<dbReference type="Pfam" id="PF10323">
    <property type="entry name" value="7TM_GPCR_Srv"/>
    <property type="match status" value="1"/>
</dbReference>
<keyword evidence="1" id="KW-0472">Membrane</keyword>
<organism evidence="2 3">
    <name type="scientific">Steinernema hermaphroditum</name>
    <dbReference type="NCBI Taxonomy" id="289476"/>
    <lineage>
        <taxon>Eukaryota</taxon>
        <taxon>Metazoa</taxon>
        <taxon>Ecdysozoa</taxon>
        <taxon>Nematoda</taxon>
        <taxon>Chromadorea</taxon>
        <taxon>Rhabditida</taxon>
        <taxon>Tylenchina</taxon>
        <taxon>Panagrolaimomorpha</taxon>
        <taxon>Strongyloidoidea</taxon>
        <taxon>Steinernematidae</taxon>
        <taxon>Steinernema</taxon>
    </lineage>
</organism>
<evidence type="ECO:0000313" key="2">
    <source>
        <dbReference type="EMBL" id="KAK0423023.1"/>
    </source>
</evidence>
<evidence type="ECO:0000256" key="1">
    <source>
        <dbReference type="SAM" id="Phobius"/>
    </source>
</evidence>
<dbReference type="EMBL" id="JAUCMV010000001">
    <property type="protein sequence ID" value="KAK0423023.1"/>
    <property type="molecule type" value="Genomic_DNA"/>
</dbReference>
<dbReference type="Proteomes" id="UP001175271">
    <property type="component" value="Unassembled WGS sequence"/>
</dbReference>
<dbReference type="PANTHER" id="PTHR31627">
    <property type="entry name" value="SERPENTINE RECEPTOR CLASS GAMMA-RELATED"/>
    <property type="match status" value="1"/>
</dbReference>
<proteinExistence type="predicted"/>
<dbReference type="AlphaFoldDB" id="A0AA39IER2"/>
<evidence type="ECO:0000313" key="3">
    <source>
        <dbReference type="Proteomes" id="UP001175271"/>
    </source>
</evidence>
<dbReference type="InterPro" id="IPR019426">
    <property type="entry name" value="7TM_GPCR_serpentine_rcpt_Srv"/>
</dbReference>
<dbReference type="InterPro" id="IPR051119">
    <property type="entry name" value="Nematode_SR-like"/>
</dbReference>
<feature type="transmembrane region" description="Helical" evidence="1">
    <location>
        <begin position="60"/>
        <end position="77"/>
    </location>
</feature>
<sequence>MISLYIEVIYLAIGIPSLIFYVILIVSLLRHSNKEVFGRPFYRIFAVICAVFWRKHYIHCIAMALFLAIAFSGYLVISEAHFNKHDIEGTDLYFFTFFMDDITFSIMGQPLMLTSIIAISISTLGVLFQLTLNSITLVVLIRKRKTINQTESDKQLLKTEVNLFIISLAMFLISFTMAAYNFTVTVLLFMESELIVGFIDNYLWVSDLNNLSPPYLLCFVSASARRAVFEMFGLKKPKENATVQLFSRTMSSNH</sequence>